<evidence type="ECO:0000256" key="1">
    <source>
        <dbReference type="SAM" id="MobiDB-lite"/>
    </source>
</evidence>
<dbReference type="EMBL" id="BSYO01000030">
    <property type="protein sequence ID" value="GMH26192.1"/>
    <property type="molecule type" value="Genomic_DNA"/>
</dbReference>
<sequence>MKLDNDAGICSPSPPRKSYNPFDSDDDQLDTPAPKDNFNGFDLKSFENNSDSSPFHLRNIGFPWEDHAINADMNGGKNLLGKTETELYTDKNVMECELPEFIFRFKDSSCHSVKDICIDEGVPSQDKKLVESAEDESKDLSALMDLSTHENSELRTLKSSTDDDCQKDEAYQFFDNGSAKMDGLNDEVLGRKYSFVKSGTDDSMKFSEAKHDSAENESVPEWCCAAAELETGNSQKDACNSCMSRLISKDEFNHNVPINEGNYVFGKFGSEENLPKPSVLGCTEEEIKSAETPNGEFPPFSELLEPQESEYGSITSHFNLSILIKEDEKTQNNGSENPPETQIIAQHEEGNLSFVAGIPPTSSITYLGPIAYSGSISLRSESSAGSTRSFAFPVLQTEWNSSPVRMAKADRRHLRKHRGWVEAILCCRF</sequence>
<keyword evidence="3" id="KW-1185">Reference proteome</keyword>
<dbReference type="PANTHER" id="PTHR33914:SF2">
    <property type="entry name" value="OS02G0582100 PROTEIN"/>
    <property type="match status" value="1"/>
</dbReference>
<reference evidence="2" key="1">
    <citation type="submission" date="2023-05" db="EMBL/GenBank/DDBJ databases">
        <title>Nepenthes gracilis genome sequencing.</title>
        <authorList>
            <person name="Fukushima K."/>
        </authorList>
    </citation>
    <scope>NUCLEOTIDE SEQUENCE</scope>
    <source>
        <strain evidence="2">SING2019-196</strain>
    </source>
</reference>
<name>A0AAD3TCV5_NEPGR</name>
<organism evidence="2 3">
    <name type="scientific">Nepenthes gracilis</name>
    <name type="common">Slender pitcher plant</name>
    <dbReference type="NCBI Taxonomy" id="150966"/>
    <lineage>
        <taxon>Eukaryota</taxon>
        <taxon>Viridiplantae</taxon>
        <taxon>Streptophyta</taxon>
        <taxon>Embryophyta</taxon>
        <taxon>Tracheophyta</taxon>
        <taxon>Spermatophyta</taxon>
        <taxon>Magnoliopsida</taxon>
        <taxon>eudicotyledons</taxon>
        <taxon>Gunneridae</taxon>
        <taxon>Pentapetalae</taxon>
        <taxon>Caryophyllales</taxon>
        <taxon>Nepenthaceae</taxon>
        <taxon>Nepenthes</taxon>
    </lineage>
</organism>
<dbReference type="PANTHER" id="PTHR33914">
    <property type="entry name" value="18S PRE-RIBOSOMAL ASSEMBLY PROTEIN GAR2-LIKE PROTEIN"/>
    <property type="match status" value="1"/>
</dbReference>
<comment type="caution">
    <text evidence="2">The sequence shown here is derived from an EMBL/GenBank/DDBJ whole genome shotgun (WGS) entry which is preliminary data.</text>
</comment>
<protein>
    <submittedName>
        <fullName evidence="2">Uncharacterized protein</fullName>
    </submittedName>
</protein>
<evidence type="ECO:0000313" key="3">
    <source>
        <dbReference type="Proteomes" id="UP001279734"/>
    </source>
</evidence>
<feature type="region of interest" description="Disordered" evidence="1">
    <location>
        <begin position="1"/>
        <end position="43"/>
    </location>
</feature>
<dbReference type="AlphaFoldDB" id="A0AAD3TCV5"/>
<dbReference type="Proteomes" id="UP001279734">
    <property type="component" value="Unassembled WGS sequence"/>
</dbReference>
<proteinExistence type="predicted"/>
<evidence type="ECO:0000313" key="2">
    <source>
        <dbReference type="EMBL" id="GMH26192.1"/>
    </source>
</evidence>
<dbReference type="GO" id="GO:0009786">
    <property type="term" value="P:regulation of asymmetric cell division"/>
    <property type="evidence" value="ECO:0007669"/>
    <property type="project" value="InterPro"/>
</dbReference>
<dbReference type="InterPro" id="IPR040378">
    <property type="entry name" value="BASL"/>
</dbReference>
<gene>
    <name evidence="2" type="ORF">Nepgr_028035</name>
</gene>
<accession>A0AAD3TCV5</accession>